<dbReference type="NCBIfam" id="TIGR04183">
    <property type="entry name" value="Por_Secre_tail"/>
    <property type="match status" value="1"/>
</dbReference>
<dbReference type="GO" id="GO:0016787">
    <property type="term" value="F:hydrolase activity"/>
    <property type="evidence" value="ECO:0007669"/>
    <property type="project" value="UniProtKB-KW"/>
</dbReference>
<dbReference type="InterPro" id="IPR006047">
    <property type="entry name" value="GH13_cat_dom"/>
</dbReference>
<keyword evidence="6" id="KW-1185">Reference proteome</keyword>
<dbReference type="SUPFAM" id="SSF51445">
    <property type="entry name" value="(Trans)glycosidases"/>
    <property type="match status" value="1"/>
</dbReference>
<dbReference type="Gene3D" id="3.20.20.80">
    <property type="entry name" value="Glycosidases"/>
    <property type="match status" value="1"/>
</dbReference>
<keyword evidence="2" id="KW-0119">Carbohydrate metabolism</keyword>
<dbReference type="Pfam" id="PF18962">
    <property type="entry name" value="Por_Secre_tail"/>
    <property type="match status" value="1"/>
</dbReference>
<keyword evidence="1 3" id="KW-0732">Signal</keyword>
<evidence type="ECO:0000256" key="1">
    <source>
        <dbReference type="ARBA" id="ARBA00022729"/>
    </source>
</evidence>
<evidence type="ECO:0000313" key="6">
    <source>
        <dbReference type="Proteomes" id="UP001337305"/>
    </source>
</evidence>
<comment type="caution">
    <text evidence="5">The sequence shown here is derived from an EMBL/GenBank/DDBJ whole genome shotgun (WGS) entry which is preliminary data.</text>
</comment>
<dbReference type="Gene3D" id="2.60.40.10">
    <property type="entry name" value="Immunoglobulins"/>
    <property type="match status" value="1"/>
</dbReference>
<evidence type="ECO:0000256" key="2">
    <source>
        <dbReference type="ARBA" id="ARBA00023277"/>
    </source>
</evidence>
<reference evidence="5 6" key="1">
    <citation type="submission" date="2022-09" db="EMBL/GenBank/DDBJ databases">
        <title>Genome sequencing of Flavivirga sp. MEBiC05379.</title>
        <authorList>
            <person name="Oh H.-M."/>
            <person name="Kwon K.K."/>
            <person name="Park M.J."/>
            <person name="Yang S.-H."/>
        </authorList>
    </citation>
    <scope>NUCLEOTIDE SEQUENCE [LARGE SCALE GENOMIC DNA]</scope>
    <source>
        <strain evidence="5 6">MEBiC05379</strain>
    </source>
</reference>
<dbReference type="Proteomes" id="UP001337305">
    <property type="component" value="Unassembled WGS sequence"/>
</dbReference>
<keyword evidence="5" id="KW-0378">Hydrolase</keyword>
<feature type="domain" description="Glycosyl hydrolase family 13 catalytic" evidence="4">
    <location>
        <begin position="391"/>
        <end position="738"/>
    </location>
</feature>
<sequence length="961" mass="107910">MKKFTILFLFLFCAFSHAQKQDVTYAISPNPFEETNSITITFEGSSIDEAAWGVTNNALYLWSWSFDSNLTNLQDCPTNGDWTNSNEANRLTYNSGTDDYTITFTPTTFYSRTGIGRIGFLIKAKDGSGNKQSEDYLADVGLFQVSLTAPSNSTTILNSGDNLSISATNTGGNADYVLKANGATINTQTGISSYSYTDTNITINKSYVLEITVGGDTKTKSFSVLMDPGSDFSIMPQTYLDGITYDESDPTKATLVLYAPGKDFVYVAGSFNNWQPNASYAMKRDPSRNNKFWITLTGLTSGQIETYQYWAVDKTPISNSPALVKTADPYSTLVLSPFDDPSIPASTYPNLPAYPVGQEREVTVLQTNQTPYNWQVTNFSKPKKEDLIIYEVLIRDFDADRNFQDIIDKIDYFKNLNINAIELMPVMEFEGNESWGYNTAYHMALDKFYGTEEKLKELIDVCHQNGIAVILDIALNHAFGRNPMVRLWMNDADGDGWGEPSSENPYFNQTAKHSYNVGSDFDHSNSFTKVYTKRVVKHWIEAFKIDGFRWDLTKGFTQNCSSGDEGCTNSYQADRVAILKDYADYSWSLDETHYVIFEHLGGDTEEQEWANYRIGDPIPKGIMMWSEMWTAYKNLAQGQSSNINFDRMGHTAHGFTEKRSLGYPESHDKDRIMYEMTAFGINTNPAHNVRDLNTALKRMSALGAVTIPIPGPKMLWHFADLGMDDSIWTCSNGVVNSDYDGNNDGDCKLDTKPQPQWANNWLANNNRNKIYNDWARLNSLKINEAVFEGDYNITSGTQTPRISIYTGNENTSGSELKNVIIVANFSVTNQNINPNFPYSGTWYDLMDDSGNTTIDGSTTSIDLPPGEFRIYGNKGSTLSTNSFEKSNDLKILPNPVKNSFSINQNINTLHIYSMTGKLIKSYEGHFYKGQSFDISNLSRSLYLVKTTNQLGKQNTMKMVKL</sequence>
<evidence type="ECO:0000313" key="5">
    <source>
        <dbReference type="EMBL" id="MEF3832765.1"/>
    </source>
</evidence>
<dbReference type="RefSeq" id="WP_303305135.1">
    <property type="nucleotide sequence ID" value="NZ_JAODOP010000004.1"/>
</dbReference>
<feature type="signal peptide" evidence="3">
    <location>
        <begin position="1"/>
        <end position="18"/>
    </location>
</feature>
<dbReference type="SUPFAM" id="SSF81296">
    <property type="entry name" value="E set domains"/>
    <property type="match status" value="1"/>
</dbReference>
<protein>
    <submittedName>
        <fullName evidence="5">Alpha-amylase family glycosyl hydrolase</fullName>
    </submittedName>
</protein>
<dbReference type="EMBL" id="JAODOP010000004">
    <property type="protein sequence ID" value="MEF3832765.1"/>
    <property type="molecule type" value="Genomic_DNA"/>
</dbReference>
<dbReference type="InterPro" id="IPR014756">
    <property type="entry name" value="Ig_E-set"/>
</dbReference>
<gene>
    <name evidence="5" type="ORF">N1F79_06465</name>
</gene>
<dbReference type="InterPro" id="IPR026444">
    <property type="entry name" value="Secre_tail"/>
</dbReference>
<name>A0ABU7XPX6_9FLAO</name>
<dbReference type="CDD" id="cd11350">
    <property type="entry name" value="AmyAc_4"/>
    <property type="match status" value="1"/>
</dbReference>
<dbReference type="Pfam" id="PF00128">
    <property type="entry name" value="Alpha-amylase"/>
    <property type="match status" value="1"/>
</dbReference>
<accession>A0ABU7XPX6</accession>
<dbReference type="PANTHER" id="PTHR43651">
    <property type="entry name" value="1,4-ALPHA-GLUCAN-BRANCHING ENZYME"/>
    <property type="match status" value="1"/>
</dbReference>
<feature type="chain" id="PRO_5045176611" evidence="3">
    <location>
        <begin position="19"/>
        <end position="961"/>
    </location>
</feature>
<dbReference type="SMART" id="SM00642">
    <property type="entry name" value="Aamy"/>
    <property type="match status" value="1"/>
</dbReference>
<proteinExistence type="predicted"/>
<organism evidence="5 6">
    <name type="scientific">Flavivirga spongiicola</name>
    <dbReference type="NCBI Taxonomy" id="421621"/>
    <lineage>
        <taxon>Bacteria</taxon>
        <taxon>Pseudomonadati</taxon>
        <taxon>Bacteroidota</taxon>
        <taxon>Flavobacteriia</taxon>
        <taxon>Flavobacteriales</taxon>
        <taxon>Flavobacteriaceae</taxon>
        <taxon>Flavivirga</taxon>
    </lineage>
</organism>
<evidence type="ECO:0000256" key="3">
    <source>
        <dbReference type="SAM" id="SignalP"/>
    </source>
</evidence>
<evidence type="ECO:0000259" key="4">
    <source>
        <dbReference type="SMART" id="SM00642"/>
    </source>
</evidence>
<dbReference type="InterPro" id="IPR013783">
    <property type="entry name" value="Ig-like_fold"/>
</dbReference>
<dbReference type="InterPro" id="IPR017853">
    <property type="entry name" value="GH"/>
</dbReference>